<dbReference type="AlphaFoldDB" id="G7E3I4"/>
<keyword evidence="2" id="KW-0547">Nucleotide-binding</keyword>
<dbReference type="RefSeq" id="XP_014567735.1">
    <property type="nucleotide sequence ID" value="XM_014712249.1"/>
</dbReference>
<dbReference type="HOGENOM" id="CLU_008681_7_0_1"/>
<comment type="similarity">
    <text evidence="1">Belongs to the AFG1 ATPase family.</text>
</comment>
<dbReference type="OrthoDB" id="2193432at2759"/>
<dbReference type="InParanoid" id="G7E3I4"/>
<evidence type="ECO:0000256" key="4">
    <source>
        <dbReference type="SAM" id="MobiDB-lite"/>
    </source>
</evidence>
<dbReference type="GO" id="GO:0005739">
    <property type="term" value="C:mitochondrion"/>
    <property type="evidence" value="ECO:0007669"/>
    <property type="project" value="TreeGrafter"/>
</dbReference>
<dbReference type="PANTHER" id="PTHR12169">
    <property type="entry name" value="ATPASE N2B"/>
    <property type="match status" value="1"/>
</dbReference>
<keyword evidence="6" id="KW-1185">Reference proteome</keyword>
<proteinExistence type="inferred from homology"/>
<dbReference type="SUPFAM" id="SSF52540">
    <property type="entry name" value="P-loop containing nucleoside triphosphate hydrolases"/>
    <property type="match status" value="1"/>
</dbReference>
<dbReference type="Gene3D" id="3.40.50.300">
    <property type="entry name" value="P-loop containing nucleotide triphosphate hydrolases"/>
    <property type="match status" value="1"/>
</dbReference>
<evidence type="ECO:0008006" key="7">
    <source>
        <dbReference type="Google" id="ProtNLM"/>
    </source>
</evidence>
<organism evidence="5 6">
    <name type="scientific">Mixia osmundae (strain CBS 9802 / IAM 14324 / JCM 22182 / KY 12970)</name>
    <dbReference type="NCBI Taxonomy" id="764103"/>
    <lineage>
        <taxon>Eukaryota</taxon>
        <taxon>Fungi</taxon>
        <taxon>Dikarya</taxon>
        <taxon>Basidiomycota</taxon>
        <taxon>Pucciniomycotina</taxon>
        <taxon>Mixiomycetes</taxon>
        <taxon>Mixiales</taxon>
        <taxon>Mixiaceae</taxon>
        <taxon>Mixia</taxon>
    </lineage>
</organism>
<dbReference type="NCBIfam" id="NF040713">
    <property type="entry name" value="ZapE"/>
    <property type="match status" value="1"/>
</dbReference>
<evidence type="ECO:0000313" key="5">
    <source>
        <dbReference type="EMBL" id="GAA97394.1"/>
    </source>
</evidence>
<evidence type="ECO:0000256" key="1">
    <source>
        <dbReference type="ARBA" id="ARBA00010322"/>
    </source>
</evidence>
<dbReference type="GO" id="GO:0016887">
    <property type="term" value="F:ATP hydrolysis activity"/>
    <property type="evidence" value="ECO:0007669"/>
    <property type="project" value="InterPro"/>
</dbReference>
<dbReference type="InterPro" id="IPR027417">
    <property type="entry name" value="P-loop_NTPase"/>
</dbReference>
<dbReference type="PANTHER" id="PTHR12169:SF2">
    <property type="entry name" value="AFG1P"/>
    <property type="match status" value="1"/>
</dbReference>
<dbReference type="GO" id="GO:0005524">
    <property type="term" value="F:ATP binding"/>
    <property type="evidence" value="ECO:0007669"/>
    <property type="project" value="UniProtKB-KW"/>
</dbReference>
<comment type="caution">
    <text evidence="5">The sequence shown here is derived from an EMBL/GenBank/DDBJ whole genome shotgun (WGS) entry which is preliminary data.</text>
</comment>
<dbReference type="InterPro" id="IPR005654">
    <property type="entry name" value="ATPase_AFG1-like"/>
</dbReference>
<dbReference type="eggNOG" id="KOG2383">
    <property type="taxonomic scope" value="Eukaryota"/>
</dbReference>
<protein>
    <recommendedName>
        <fullName evidence="7">AAA+ ATPase domain-containing protein</fullName>
    </recommendedName>
</protein>
<dbReference type="Pfam" id="PF03969">
    <property type="entry name" value="AFG1_ATPase"/>
    <property type="match status" value="1"/>
</dbReference>
<evidence type="ECO:0000313" key="6">
    <source>
        <dbReference type="Proteomes" id="UP000009131"/>
    </source>
</evidence>
<dbReference type="EMBL" id="BABT02000119">
    <property type="protein sequence ID" value="GAA97394.1"/>
    <property type="molecule type" value="Genomic_DNA"/>
</dbReference>
<keyword evidence="3" id="KW-0067">ATP-binding</keyword>
<dbReference type="OMA" id="WMAKKLV"/>
<dbReference type="Proteomes" id="UP000009131">
    <property type="component" value="Unassembled WGS sequence"/>
</dbReference>
<accession>G7E3I4</accession>
<sequence length="761" mass="85673">MLRCTCGAALSRRACATKLTGARELSTALQVTDPLVIYQQMVRSGKLRQDEQQIRALAEIRKVTQRLMDYRPPLHLLMLLDSMPTTSKAPSDRSGAFWGLSDEETQTESRLIESMSLKQRQRALVKVFNAHESDDDETPKGFLLTGPPGTGKSMMLDLFFASLPTPHKIRRHYHHFLLSLYHRVFQDLQKKQLSMDVEEARMNETATAEGGYPWSRREEMKALAITKGWRSVFAGGLDPNDPRLQREFVLATIARDLIRDEGFILAFDEVQLVDVAGAGLLRRVIDYYWRLGGVVVGTSNRLPEDLYQQGVQRDQIQAFLSALQIKCPVIELRSSTDWRRERRTEEDAEAAKESVWQEKTWYLPAERDHFETAVRTVVHDPSRGGEDVFKVYGRRVVVPWAHEGVARFTWADLCLRALGPADYLSLASRYHTFIIDEVPTIPVAAKNEARRFITLLDSLYETKVRLICSAAAEIDSLFFPDAQKYQGRKRQADLLGLDDVLTSSGNDHPFSSDRIYEGDTQAEEAQRTLDSVTQEMISEVAQDLEAPYRPNVASYDQTAQTRSYDKAQVLAETLRPALQFSQPQVPHPSAAAPAFQDLSIFTGQDERFSFQRAVSRLHELTSPEYLRSAVHAPMPPSARSWEKEVDALLTKPTRKPMEPIGSIGPVVEVGTGKYQLPASADHLTPDSIKLRFPDGMPDHPTVQVRRRKSDGPDPTLTDMRDTHALEKPVLSPVHAWGVADWGKGSGKWGKGASAKEPKGER</sequence>
<reference evidence="5 6" key="2">
    <citation type="journal article" date="2012" name="Open Biol.">
        <title>Characteristics of nucleosomes and linker DNA regions on the genome of the basidiomycete Mixia osmundae revealed by mono- and dinucleosome mapping.</title>
        <authorList>
            <person name="Nishida H."/>
            <person name="Kondo S."/>
            <person name="Matsumoto T."/>
            <person name="Suzuki Y."/>
            <person name="Yoshikawa H."/>
            <person name="Taylor T.D."/>
            <person name="Sugiyama J."/>
        </authorList>
    </citation>
    <scope>NUCLEOTIDE SEQUENCE [LARGE SCALE GENOMIC DNA]</scope>
    <source>
        <strain evidence="6">CBS 9802 / IAM 14324 / JCM 22182 / KY 12970</strain>
    </source>
</reference>
<feature type="region of interest" description="Disordered" evidence="4">
    <location>
        <begin position="740"/>
        <end position="761"/>
    </location>
</feature>
<reference evidence="5 6" key="1">
    <citation type="journal article" date="2011" name="J. Gen. Appl. Microbiol.">
        <title>Draft genome sequencing of the enigmatic basidiomycete Mixia osmundae.</title>
        <authorList>
            <person name="Nishida H."/>
            <person name="Nagatsuka Y."/>
            <person name="Sugiyama J."/>
        </authorList>
    </citation>
    <scope>NUCLEOTIDE SEQUENCE [LARGE SCALE GENOMIC DNA]</scope>
    <source>
        <strain evidence="6">CBS 9802 / IAM 14324 / JCM 22182 / KY 12970</strain>
    </source>
</reference>
<evidence type="ECO:0000256" key="3">
    <source>
        <dbReference type="ARBA" id="ARBA00022840"/>
    </source>
</evidence>
<evidence type="ECO:0000256" key="2">
    <source>
        <dbReference type="ARBA" id="ARBA00022741"/>
    </source>
</evidence>
<name>G7E3I4_MIXOS</name>
<gene>
    <name evidence="5" type="primary">Mo04072</name>
    <name evidence="5" type="ORF">E5Q_04072</name>
</gene>
<feature type="region of interest" description="Disordered" evidence="4">
    <location>
        <begin position="694"/>
        <end position="728"/>
    </location>
</feature>